<comment type="caution">
    <text evidence="1">The sequence shown here is derived from an EMBL/GenBank/DDBJ whole genome shotgun (WGS) entry which is preliminary data.</text>
</comment>
<dbReference type="AlphaFoldDB" id="A0AAV3RWE6"/>
<dbReference type="EMBL" id="BAABME010012187">
    <property type="protein sequence ID" value="GAA0184820.1"/>
    <property type="molecule type" value="Genomic_DNA"/>
</dbReference>
<evidence type="ECO:0008006" key="3">
    <source>
        <dbReference type="Google" id="ProtNLM"/>
    </source>
</evidence>
<accession>A0AAV3RWE6</accession>
<protein>
    <recommendedName>
        <fullName evidence="3">Retrotransposon Copia-like N-terminal domain-containing protein</fullName>
    </recommendedName>
</protein>
<dbReference type="PANTHER" id="PTHR34222:SF40">
    <property type="match status" value="1"/>
</dbReference>
<reference evidence="1 2" key="1">
    <citation type="submission" date="2024-01" db="EMBL/GenBank/DDBJ databases">
        <title>The complete chloroplast genome sequence of Lithospermum erythrorhizon: insights into the phylogenetic relationship among Boraginaceae species and the maternal lineages of purple gromwells.</title>
        <authorList>
            <person name="Okada T."/>
            <person name="Watanabe K."/>
        </authorList>
    </citation>
    <scope>NUCLEOTIDE SEQUENCE [LARGE SCALE GENOMIC DNA]</scope>
</reference>
<proteinExistence type="predicted"/>
<evidence type="ECO:0000313" key="2">
    <source>
        <dbReference type="Proteomes" id="UP001454036"/>
    </source>
</evidence>
<keyword evidence="2" id="KW-1185">Reference proteome</keyword>
<sequence>MVVCGRGKLGYLTSEAVEPPLTDPKYALWKAENVMVMSWLHNSMDEDTSSNYLYFTTAKEIWNDSKIMYSDLENASQDLTCLRIPFPTTEEAFSEIRREETRKRVMLQKTTRTGVEKSALMTTTPDTEEPYAALAANRHRGGSDFRESSDGRSKKPWCDHFHKPGHTKADCWEIHGKPANWSPRR</sequence>
<organism evidence="1 2">
    <name type="scientific">Lithospermum erythrorhizon</name>
    <name type="common">Purple gromwell</name>
    <name type="synonym">Lithospermum officinale var. erythrorhizon</name>
    <dbReference type="NCBI Taxonomy" id="34254"/>
    <lineage>
        <taxon>Eukaryota</taxon>
        <taxon>Viridiplantae</taxon>
        <taxon>Streptophyta</taxon>
        <taxon>Embryophyta</taxon>
        <taxon>Tracheophyta</taxon>
        <taxon>Spermatophyta</taxon>
        <taxon>Magnoliopsida</taxon>
        <taxon>eudicotyledons</taxon>
        <taxon>Gunneridae</taxon>
        <taxon>Pentapetalae</taxon>
        <taxon>asterids</taxon>
        <taxon>lamiids</taxon>
        <taxon>Boraginales</taxon>
        <taxon>Boraginaceae</taxon>
        <taxon>Boraginoideae</taxon>
        <taxon>Lithospermeae</taxon>
        <taxon>Lithospermum</taxon>
    </lineage>
</organism>
<dbReference type="Proteomes" id="UP001454036">
    <property type="component" value="Unassembled WGS sequence"/>
</dbReference>
<gene>
    <name evidence="1" type="ORF">LIER_32108</name>
</gene>
<dbReference type="PANTHER" id="PTHR34222">
    <property type="entry name" value="GAG_PRE-INTEGRS DOMAIN-CONTAINING PROTEIN"/>
    <property type="match status" value="1"/>
</dbReference>
<evidence type="ECO:0000313" key="1">
    <source>
        <dbReference type="EMBL" id="GAA0184820.1"/>
    </source>
</evidence>
<name>A0AAV3RWE6_LITER</name>